<reference evidence="1 2" key="1">
    <citation type="submission" date="2019-02" db="EMBL/GenBank/DDBJ databases">
        <title>Deep-cultivation of Planctomycetes and their phenomic and genomic characterization uncovers novel biology.</title>
        <authorList>
            <person name="Wiegand S."/>
            <person name="Jogler M."/>
            <person name="Boedeker C."/>
            <person name="Pinto D."/>
            <person name="Vollmers J."/>
            <person name="Rivas-Marin E."/>
            <person name="Kohn T."/>
            <person name="Peeters S.H."/>
            <person name="Heuer A."/>
            <person name="Rast P."/>
            <person name="Oberbeckmann S."/>
            <person name="Bunk B."/>
            <person name="Jeske O."/>
            <person name="Meyerdierks A."/>
            <person name="Storesund J.E."/>
            <person name="Kallscheuer N."/>
            <person name="Luecker S."/>
            <person name="Lage O.M."/>
            <person name="Pohl T."/>
            <person name="Merkel B.J."/>
            <person name="Hornburger P."/>
            <person name="Mueller R.-W."/>
            <person name="Bruemmer F."/>
            <person name="Labrenz M."/>
            <person name="Spormann A.M."/>
            <person name="Op den Camp H."/>
            <person name="Overmann J."/>
            <person name="Amann R."/>
            <person name="Jetten M.S.M."/>
            <person name="Mascher T."/>
            <person name="Medema M.H."/>
            <person name="Devos D.P."/>
            <person name="Kaster A.-K."/>
            <person name="Ovreas L."/>
            <person name="Rohde M."/>
            <person name="Galperin M.Y."/>
            <person name="Jogler C."/>
        </authorList>
    </citation>
    <scope>NUCLEOTIDE SEQUENCE [LARGE SCALE GENOMIC DNA]</scope>
    <source>
        <strain evidence="1 2">EC9</strain>
    </source>
</reference>
<protein>
    <submittedName>
        <fullName evidence="1">Uncharacterized protein</fullName>
    </submittedName>
</protein>
<dbReference type="EMBL" id="CP036261">
    <property type="protein sequence ID" value="QDS88840.1"/>
    <property type="molecule type" value="Genomic_DNA"/>
</dbReference>
<dbReference type="KEGG" id="ruv:EC9_30350"/>
<sequence>MRNMKLTVFSGLALLFGCEHSELPVQSGMTIVFGTVTIDQQPLDYGQISFIPSDPGDHHVPDGEFIAAIEAGRFEIEILPGTHRVEIVKNEGLDPDVPGQIRQVLPERYNVDSELVATVEMNPSTELAFALASSNQ</sequence>
<gene>
    <name evidence="1" type="ORF">EC9_30350</name>
</gene>
<accession>A0A517M1T7</accession>
<keyword evidence="2" id="KW-1185">Reference proteome</keyword>
<evidence type="ECO:0000313" key="2">
    <source>
        <dbReference type="Proteomes" id="UP000319557"/>
    </source>
</evidence>
<organism evidence="1 2">
    <name type="scientific">Rosistilla ulvae</name>
    <dbReference type="NCBI Taxonomy" id="1930277"/>
    <lineage>
        <taxon>Bacteria</taxon>
        <taxon>Pseudomonadati</taxon>
        <taxon>Planctomycetota</taxon>
        <taxon>Planctomycetia</taxon>
        <taxon>Pirellulales</taxon>
        <taxon>Pirellulaceae</taxon>
        <taxon>Rosistilla</taxon>
    </lineage>
</organism>
<evidence type="ECO:0000313" key="1">
    <source>
        <dbReference type="EMBL" id="QDS88840.1"/>
    </source>
</evidence>
<dbReference type="AlphaFoldDB" id="A0A517M1T7"/>
<dbReference type="PROSITE" id="PS51257">
    <property type="entry name" value="PROKAR_LIPOPROTEIN"/>
    <property type="match status" value="1"/>
</dbReference>
<name>A0A517M1T7_9BACT</name>
<dbReference type="Proteomes" id="UP000319557">
    <property type="component" value="Chromosome"/>
</dbReference>
<proteinExistence type="predicted"/>